<feature type="region of interest" description="Disordered" evidence="1">
    <location>
        <begin position="269"/>
        <end position="289"/>
    </location>
</feature>
<keyword evidence="2" id="KW-0472">Membrane</keyword>
<evidence type="ECO:0000313" key="5">
    <source>
        <dbReference type="Proteomes" id="UP001642540"/>
    </source>
</evidence>
<feature type="signal peptide" evidence="3">
    <location>
        <begin position="1"/>
        <end position="26"/>
    </location>
</feature>
<evidence type="ECO:0000313" key="4">
    <source>
        <dbReference type="EMBL" id="CAL8119300.1"/>
    </source>
</evidence>
<keyword evidence="3" id="KW-0732">Signal</keyword>
<feature type="chain" id="PRO_5045357198" evidence="3">
    <location>
        <begin position="27"/>
        <end position="289"/>
    </location>
</feature>
<reference evidence="4 5" key="1">
    <citation type="submission" date="2024-08" db="EMBL/GenBank/DDBJ databases">
        <authorList>
            <person name="Cucini C."/>
            <person name="Frati F."/>
        </authorList>
    </citation>
    <scope>NUCLEOTIDE SEQUENCE [LARGE SCALE GENOMIC DNA]</scope>
</reference>
<proteinExistence type="predicted"/>
<sequence>MAQQFLHVLMMLLFIGATCDLKLVASEEEHGELVKETPSYLANYELESSFAPLENTTGNITMGSQAPNITRQHLPYNLVGKGEIQNNRSTLIATNWTMENHDVGKTNISNFQEQGFQQTQKKSEPPIAEQPVVISIFSVLAFILIVLCSMFPPDCQSWKKRRSPTEPAVSFQNENDENQDIDEVISPSKEAASEPSFFEMTPAAIRLVWGLYIPENSDSDDDDENLSETEGLFSSSNNEGDLFQIALRNYEPTSLSLFFETSAAAVTDKPPIKASENPAGNNDIISGKT</sequence>
<comment type="caution">
    <text evidence="4">The sequence shown here is derived from an EMBL/GenBank/DDBJ whole genome shotgun (WGS) entry which is preliminary data.</text>
</comment>
<keyword evidence="5" id="KW-1185">Reference proteome</keyword>
<organism evidence="4 5">
    <name type="scientific">Orchesella dallaii</name>
    <dbReference type="NCBI Taxonomy" id="48710"/>
    <lineage>
        <taxon>Eukaryota</taxon>
        <taxon>Metazoa</taxon>
        <taxon>Ecdysozoa</taxon>
        <taxon>Arthropoda</taxon>
        <taxon>Hexapoda</taxon>
        <taxon>Collembola</taxon>
        <taxon>Entomobryomorpha</taxon>
        <taxon>Entomobryoidea</taxon>
        <taxon>Orchesellidae</taxon>
        <taxon>Orchesellinae</taxon>
        <taxon>Orchesella</taxon>
    </lineage>
</organism>
<accession>A0ABP1R7L5</accession>
<evidence type="ECO:0000256" key="2">
    <source>
        <dbReference type="SAM" id="Phobius"/>
    </source>
</evidence>
<feature type="transmembrane region" description="Helical" evidence="2">
    <location>
        <begin position="132"/>
        <end position="152"/>
    </location>
</feature>
<evidence type="ECO:0000256" key="1">
    <source>
        <dbReference type="SAM" id="MobiDB-lite"/>
    </source>
</evidence>
<keyword evidence="2" id="KW-1133">Transmembrane helix</keyword>
<name>A0ABP1R7L5_9HEXA</name>
<keyword evidence="2" id="KW-0812">Transmembrane</keyword>
<dbReference type="Proteomes" id="UP001642540">
    <property type="component" value="Unassembled WGS sequence"/>
</dbReference>
<feature type="compositionally biased region" description="Polar residues" evidence="1">
    <location>
        <begin position="278"/>
        <end position="289"/>
    </location>
</feature>
<gene>
    <name evidence="4" type="ORF">ODALV1_LOCUS18487</name>
</gene>
<dbReference type="EMBL" id="CAXLJM020000058">
    <property type="protein sequence ID" value="CAL8119300.1"/>
    <property type="molecule type" value="Genomic_DNA"/>
</dbReference>
<evidence type="ECO:0000256" key="3">
    <source>
        <dbReference type="SAM" id="SignalP"/>
    </source>
</evidence>
<protein>
    <submittedName>
        <fullName evidence="4">Uncharacterized protein</fullName>
    </submittedName>
</protein>